<feature type="compositionally biased region" description="Low complexity" evidence="1">
    <location>
        <begin position="45"/>
        <end position="66"/>
    </location>
</feature>
<organism evidence="3 4">
    <name type="scientific">Pseudoroseomonas cervicalis ATCC 49957</name>
    <dbReference type="NCBI Taxonomy" id="525371"/>
    <lineage>
        <taxon>Bacteria</taxon>
        <taxon>Pseudomonadati</taxon>
        <taxon>Pseudomonadota</taxon>
        <taxon>Alphaproteobacteria</taxon>
        <taxon>Acetobacterales</taxon>
        <taxon>Roseomonadaceae</taxon>
        <taxon>Roseomonas</taxon>
    </lineage>
</organism>
<feature type="compositionally biased region" description="Polar residues" evidence="1">
    <location>
        <begin position="35"/>
        <end position="44"/>
    </location>
</feature>
<proteinExistence type="predicted"/>
<name>D5RLG6_9PROT</name>
<gene>
    <name evidence="3" type="ORF">HMPREF0731_1927</name>
</gene>
<protein>
    <submittedName>
        <fullName evidence="3">Uncharacterized protein</fullName>
    </submittedName>
</protein>
<feature type="region of interest" description="Disordered" evidence="1">
    <location>
        <begin position="26"/>
        <end position="79"/>
    </location>
</feature>
<evidence type="ECO:0000313" key="3">
    <source>
        <dbReference type="EMBL" id="EFH11854.1"/>
    </source>
</evidence>
<dbReference type="RefSeq" id="WP_007004344.1">
    <property type="nucleotide sequence ID" value="NZ_GG770779.1"/>
</dbReference>
<evidence type="ECO:0000313" key="4">
    <source>
        <dbReference type="Proteomes" id="UP000005324"/>
    </source>
</evidence>
<evidence type="ECO:0000256" key="2">
    <source>
        <dbReference type="SAM" id="SignalP"/>
    </source>
</evidence>
<dbReference type="Proteomes" id="UP000005324">
    <property type="component" value="Unassembled WGS sequence"/>
</dbReference>
<feature type="chain" id="PRO_5003075634" evidence="2">
    <location>
        <begin position="23"/>
        <end position="149"/>
    </location>
</feature>
<accession>D5RLG6</accession>
<feature type="signal peptide" evidence="2">
    <location>
        <begin position="1"/>
        <end position="22"/>
    </location>
</feature>
<dbReference type="HOGENOM" id="CLU_1748276_0_0_5"/>
<evidence type="ECO:0000256" key="1">
    <source>
        <dbReference type="SAM" id="MobiDB-lite"/>
    </source>
</evidence>
<sequence>MARIPLTLAAAALALSAGVAQAQMTTTQSTMPQSGMNNPASAGTAQAAPMPAGSMPMAAPRPHAAPGQHGMQQGGAMPGVAGSASTYGMSGMTPGAAGAAPMGGANVVPTPAQPFAGVTLPQQGVGDGAYNGGGVVLEYLPDGTTRVVR</sequence>
<keyword evidence="2" id="KW-0732">Signal</keyword>
<comment type="caution">
    <text evidence="3">The sequence shown here is derived from an EMBL/GenBank/DDBJ whole genome shotgun (WGS) entry which is preliminary data.</text>
</comment>
<keyword evidence="4" id="KW-1185">Reference proteome</keyword>
<dbReference type="AlphaFoldDB" id="D5RLG6"/>
<dbReference type="EMBL" id="ADVL01000313">
    <property type="protein sequence ID" value="EFH11854.1"/>
    <property type="molecule type" value="Genomic_DNA"/>
</dbReference>
<reference evidence="3 4" key="1">
    <citation type="submission" date="2010-04" db="EMBL/GenBank/DDBJ databases">
        <authorList>
            <person name="Qin X."/>
            <person name="Bachman B."/>
            <person name="Battles P."/>
            <person name="Bell A."/>
            <person name="Bess C."/>
            <person name="Bickham C."/>
            <person name="Chaboub L."/>
            <person name="Chen D."/>
            <person name="Coyle M."/>
            <person name="Deiros D.R."/>
            <person name="Dinh H."/>
            <person name="Forbes L."/>
            <person name="Fowler G."/>
            <person name="Francisco L."/>
            <person name="Fu Q."/>
            <person name="Gubbala S."/>
            <person name="Hale W."/>
            <person name="Han Y."/>
            <person name="Hemphill L."/>
            <person name="Highlander S.K."/>
            <person name="Hirani K."/>
            <person name="Hogues M."/>
            <person name="Jackson L."/>
            <person name="Jakkamsetti A."/>
            <person name="Javaid M."/>
            <person name="Jiang H."/>
            <person name="Korchina V."/>
            <person name="Kovar C."/>
            <person name="Lara F."/>
            <person name="Lee S."/>
            <person name="Mata R."/>
            <person name="Mathew T."/>
            <person name="Moen C."/>
            <person name="Morales K."/>
            <person name="Munidasa M."/>
            <person name="Nazareth L."/>
            <person name="Ngo R."/>
            <person name="Nguyen L."/>
            <person name="Okwuonu G."/>
            <person name="Ongeri F."/>
            <person name="Patil S."/>
            <person name="Petrosino J."/>
            <person name="Pham C."/>
            <person name="Pham P."/>
            <person name="Pu L.-L."/>
            <person name="Puazo M."/>
            <person name="Raj R."/>
            <person name="Reid J."/>
            <person name="Rouhana J."/>
            <person name="Saada N."/>
            <person name="Shang Y."/>
            <person name="Simmons D."/>
            <person name="Thornton R."/>
            <person name="Warren J."/>
            <person name="Weissenberger G."/>
            <person name="Zhang J."/>
            <person name="Zhang L."/>
            <person name="Zhou C."/>
            <person name="Zhu D."/>
            <person name="Muzny D."/>
            <person name="Worley K."/>
            <person name="Gibbs R."/>
        </authorList>
    </citation>
    <scope>NUCLEOTIDE SEQUENCE [LARGE SCALE GENOMIC DNA]</scope>
    <source>
        <strain evidence="3 4">ATCC 49957</strain>
    </source>
</reference>